<accession>A0A0D9W9Y2</accession>
<organism evidence="2 3">
    <name type="scientific">Leersia perrieri</name>
    <dbReference type="NCBI Taxonomy" id="77586"/>
    <lineage>
        <taxon>Eukaryota</taxon>
        <taxon>Viridiplantae</taxon>
        <taxon>Streptophyta</taxon>
        <taxon>Embryophyta</taxon>
        <taxon>Tracheophyta</taxon>
        <taxon>Spermatophyta</taxon>
        <taxon>Magnoliopsida</taxon>
        <taxon>Liliopsida</taxon>
        <taxon>Poales</taxon>
        <taxon>Poaceae</taxon>
        <taxon>BOP clade</taxon>
        <taxon>Oryzoideae</taxon>
        <taxon>Oryzeae</taxon>
        <taxon>Oryzinae</taxon>
        <taxon>Leersia</taxon>
    </lineage>
</organism>
<dbReference type="PANTHER" id="PTHR33167:SF4">
    <property type="entry name" value="TRANSCRIPTION FACTOR, PUTATIVE (DUF863)-RELATED"/>
    <property type="match status" value="1"/>
</dbReference>
<dbReference type="InterPro" id="IPR008581">
    <property type="entry name" value="DUF863_pln"/>
</dbReference>
<dbReference type="eggNOG" id="ENOG502QQQ0">
    <property type="taxonomic scope" value="Eukaryota"/>
</dbReference>
<dbReference type="PANTHER" id="PTHR33167">
    <property type="entry name" value="TRANSCRIPTION FACTOR, PUTATIVE (DUF863)-RELATED"/>
    <property type="match status" value="1"/>
</dbReference>
<proteinExistence type="predicted"/>
<feature type="compositionally biased region" description="Basic and acidic residues" evidence="1">
    <location>
        <begin position="692"/>
        <end position="702"/>
    </location>
</feature>
<dbReference type="Gramene" id="LPERR04G21970.1">
    <property type="protein sequence ID" value="LPERR04G21970.1"/>
    <property type="gene ID" value="LPERR04G21970"/>
</dbReference>
<dbReference type="EnsemblPlants" id="LPERR04G21970.1">
    <property type="protein sequence ID" value="LPERR04G21970.1"/>
    <property type="gene ID" value="LPERR04G21970"/>
</dbReference>
<dbReference type="Pfam" id="PF05904">
    <property type="entry name" value="DUF863"/>
    <property type="match status" value="1"/>
</dbReference>
<name>A0A0D9W9Y2_9ORYZ</name>
<reference evidence="3" key="2">
    <citation type="submission" date="2013-12" db="EMBL/GenBank/DDBJ databases">
        <authorList>
            <person name="Yu Y."/>
            <person name="Lee S."/>
            <person name="de Baynast K."/>
            <person name="Wissotski M."/>
            <person name="Liu L."/>
            <person name="Talag J."/>
            <person name="Goicoechea J."/>
            <person name="Angelova A."/>
            <person name="Jetty R."/>
            <person name="Kudrna D."/>
            <person name="Golser W."/>
            <person name="Rivera L."/>
            <person name="Zhang J."/>
            <person name="Wing R."/>
        </authorList>
    </citation>
    <scope>NUCLEOTIDE SEQUENCE</scope>
</reference>
<reference evidence="2 3" key="1">
    <citation type="submission" date="2012-08" db="EMBL/GenBank/DDBJ databases">
        <title>Oryza genome evolution.</title>
        <authorList>
            <person name="Wing R.A."/>
        </authorList>
    </citation>
    <scope>NUCLEOTIDE SEQUENCE</scope>
</reference>
<reference evidence="2" key="3">
    <citation type="submission" date="2015-04" db="UniProtKB">
        <authorList>
            <consortium name="EnsemblPlants"/>
        </authorList>
    </citation>
    <scope>IDENTIFICATION</scope>
</reference>
<evidence type="ECO:0000313" key="3">
    <source>
        <dbReference type="Proteomes" id="UP000032180"/>
    </source>
</evidence>
<feature type="compositionally biased region" description="Polar residues" evidence="1">
    <location>
        <begin position="824"/>
        <end position="833"/>
    </location>
</feature>
<keyword evidence="3" id="KW-1185">Reference proteome</keyword>
<dbReference type="HOGENOM" id="CLU_017677_0_0_1"/>
<dbReference type="AlphaFoldDB" id="A0A0D9W9Y2"/>
<evidence type="ECO:0000256" key="1">
    <source>
        <dbReference type="SAM" id="MobiDB-lite"/>
    </source>
</evidence>
<sequence length="833" mass="92659">MPARDVVWWNTAMAYGGDGAGGADERSCIDEAFHQFTVGDRKHTDSEEVLQIWNAILVINLEANAKIFRSLVGDATWPFSSAPDKDELNRLFGWVGILQSLEKLQRVEFLIYHCFAFNHCIIFMFHIDCFITNRDDCQNLQELPFTWSHPGEVTFWNILALLGIRRLGLQIFSSCAGLHLSTESKPNGHVSDSFTITTANRSPDYDKEMLKRTMLVHEATFRKQVYELHQLYKTQKDLMAQFQREECNVYPRSADTLQARSYSSQATSGDVKRAWQVMSPTSGYDITQSSINFGKGSEYAEESSSIKMQDFFGLGASTSQSQCYSSDRVNLNHLGLEENMKEKRTGEASDSNFFGANEEIKRNNSFNHKTDHQNVSMAWFKQEQSGGNFSAGHYLPRYNAFNKPITAPTSSISAVKSPWQSGSTSCTANGYYGSVYTPFAQNGFFNGVSMNSMNTPMATHYHNQQFPGEPQCRRHSPLHDVNLNDAPRDATAIQEQGSENSPVDPSWIRKDPVDQMKSQAQPSWANGQSQVLLGSTDYSGGCTRILGFPINAAAETNIEPLTKHEADMEIHKKDGINVRNLIDLNAAPFMDEPDLDVHQSEGETVPQQLDDPSEDSLARTAAESLVALCKDVLQEGSSLADTLHWFADLAIAPKEDGMVCSSESDRDDDFEALTLQLQETKGYELYLTPKTPVEHSSNEDHGSLAASLLQTKPRRGRARKRPQKKDFQKDILPGLASLSKHEVSDDLHTLGMSTPSKRGGRNGSQSRGRRRARSVAITVEEDEVSAVSAPVPPPLPPVDLDADALGITGWGRTTRRCRRPRCSPANNASLRLA</sequence>
<dbReference type="Proteomes" id="UP000032180">
    <property type="component" value="Chromosome 4"/>
</dbReference>
<feature type="region of interest" description="Disordered" evidence="1">
    <location>
        <begin position="691"/>
        <end position="735"/>
    </location>
</feature>
<evidence type="ECO:0000313" key="2">
    <source>
        <dbReference type="EnsemblPlants" id="LPERR04G21970.1"/>
    </source>
</evidence>
<feature type="region of interest" description="Disordered" evidence="1">
    <location>
        <begin position="814"/>
        <end position="833"/>
    </location>
</feature>
<feature type="compositionally biased region" description="Basic residues" evidence="1">
    <location>
        <begin position="712"/>
        <end position="723"/>
    </location>
</feature>
<feature type="region of interest" description="Disordered" evidence="1">
    <location>
        <begin position="747"/>
        <end position="774"/>
    </location>
</feature>
<protein>
    <submittedName>
        <fullName evidence="2">Uncharacterized protein</fullName>
    </submittedName>
</protein>